<keyword evidence="3" id="KW-1185">Reference proteome</keyword>
<dbReference type="EMBL" id="CP070619">
    <property type="protein sequence ID" value="QSE94176.1"/>
    <property type="molecule type" value="Genomic_DNA"/>
</dbReference>
<evidence type="ECO:0000256" key="1">
    <source>
        <dbReference type="SAM" id="Phobius"/>
    </source>
</evidence>
<gene>
    <name evidence="2" type="ORF">JWS13_39050</name>
</gene>
<dbReference type="RefSeq" id="WP_206010608.1">
    <property type="nucleotide sequence ID" value="NZ_CP070619.1"/>
</dbReference>
<protein>
    <recommendedName>
        <fullName evidence="4">Cell division protein FtsL</fullName>
    </recommendedName>
</protein>
<name>A0A974ZXJ0_9NOCA</name>
<accession>A0A974ZXJ0</accession>
<keyword evidence="1" id="KW-0472">Membrane</keyword>
<sequence>MSLDTEEKPSSSGGKKGFWSSDLARNMIAAAALVVAVVTAVSTLVVSRSVFAKQEELQNSVRALQEKSVELQETSVQIQSQQMLRAGVFLNFPDIWVRLRTVDPGGSVAKVSTVT</sequence>
<evidence type="ECO:0008006" key="4">
    <source>
        <dbReference type="Google" id="ProtNLM"/>
    </source>
</evidence>
<proteinExistence type="predicted"/>
<dbReference type="Proteomes" id="UP000662986">
    <property type="component" value="Chromosome"/>
</dbReference>
<organism evidence="2 3">
    <name type="scientific">Rhodococcus pseudokoreensis</name>
    <dbReference type="NCBI Taxonomy" id="2811421"/>
    <lineage>
        <taxon>Bacteria</taxon>
        <taxon>Bacillati</taxon>
        <taxon>Actinomycetota</taxon>
        <taxon>Actinomycetes</taxon>
        <taxon>Mycobacteriales</taxon>
        <taxon>Nocardiaceae</taxon>
        <taxon>Rhodococcus</taxon>
    </lineage>
</organism>
<evidence type="ECO:0000313" key="2">
    <source>
        <dbReference type="EMBL" id="QSE94176.1"/>
    </source>
</evidence>
<feature type="transmembrane region" description="Helical" evidence="1">
    <location>
        <begin position="27"/>
        <end position="46"/>
    </location>
</feature>
<reference evidence="2 3" key="2">
    <citation type="journal article" date="2022" name="Arch. Microbiol.">
        <title>Rhodococcus pseudokoreensis sp. nov. isolated from the rhizosphere of young M26 apple rootstocks.</title>
        <authorList>
            <person name="Kampfer P."/>
            <person name="Glaeser S.P."/>
            <person name="Blom J."/>
            <person name="Wolf J."/>
            <person name="Benning S."/>
            <person name="Schloter M."/>
            <person name="Neumann-Schaal M."/>
        </authorList>
    </citation>
    <scope>NUCLEOTIDE SEQUENCE [LARGE SCALE GENOMIC DNA]</scope>
    <source>
        <strain evidence="2 3">R79</strain>
    </source>
</reference>
<keyword evidence="1" id="KW-0812">Transmembrane</keyword>
<evidence type="ECO:0000313" key="3">
    <source>
        <dbReference type="Proteomes" id="UP000662986"/>
    </source>
</evidence>
<keyword evidence="1" id="KW-1133">Transmembrane helix</keyword>
<reference evidence="2 3" key="1">
    <citation type="journal article" date="2021" name="Microbiol. Resour. Announc.">
        <title>Complete Genome Sequences of Two Rhodococcus sp. Strains with Large and Linear Chromosomes, Isolated from Apple Rhizosphere.</title>
        <authorList>
            <person name="Benning S."/>
            <person name="Brugnone N."/>
            <person name="Siani R."/>
            <person name="Kublik S."/>
            <person name="Schloter M."/>
            <person name="Rad V."/>
        </authorList>
    </citation>
    <scope>NUCLEOTIDE SEQUENCE [LARGE SCALE GENOMIC DNA]</scope>
    <source>
        <strain evidence="2 3">R79</strain>
    </source>
</reference>